<keyword evidence="2" id="KW-1185">Reference proteome</keyword>
<evidence type="ECO:0000313" key="2">
    <source>
        <dbReference type="Proteomes" id="UP001595191"/>
    </source>
</evidence>
<protein>
    <submittedName>
        <fullName evidence="1">Tagaturonate reductase</fullName>
    </submittedName>
</protein>
<evidence type="ECO:0000313" key="1">
    <source>
        <dbReference type="EMBL" id="MFH6602535.1"/>
    </source>
</evidence>
<organism evidence="1 2">
    <name type="scientific">Meishania litoralis</name>
    <dbReference type="NCBI Taxonomy" id="3434685"/>
    <lineage>
        <taxon>Bacteria</taxon>
        <taxon>Pseudomonadati</taxon>
        <taxon>Bacteroidota</taxon>
        <taxon>Flavobacteriia</taxon>
        <taxon>Flavobacteriales</taxon>
        <taxon>Flavobacteriaceae</taxon>
        <taxon>Meishania</taxon>
    </lineage>
</organism>
<dbReference type="EMBL" id="JBHFPV010000001">
    <property type="protein sequence ID" value="MFH6602535.1"/>
    <property type="molecule type" value="Genomic_DNA"/>
</dbReference>
<reference evidence="1" key="1">
    <citation type="submission" date="2024-09" db="EMBL/GenBank/DDBJ databases">
        <authorList>
            <person name="Liu J."/>
        </authorList>
    </citation>
    <scope>NUCLEOTIDE SEQUENCE</scope>
    <source>
        <strain evidence="1">NBU2967</strain>
    </source>
</reference>
<gene>
    <name evidence="1" type="ORF">ACEZ3G_03535</name>
</gene>
<dbReference type="Proteomes" id="UP001595191">
    <property type="component" value="Unassembled WGS sequence"/>
</dbReference>
<proteinExistence type="predicted"/>
<comment type="caution">
    <text evidence="1">The sequence shown here is derived from an EMBL/GenBank/DDBJ whole genome shotgun (WGS) entry which is preliminary data.</text>
</comment>
<accession>A0ACC7LGF2</accession>
<sequence length="484" mass="55179">MEPLNRTTVKDLPTLPLRIMQFGGGNFLRAFVGLMVQILNEKANFDGAIAIIKPTERGDYQKLKSQDGLFTVVLDGIKAGESIAEKKLVTCVQQIINPYIEWRQYLDLSKEADMRFIVSNTTEAGIKFNPTDGYTDVPPNEFPAKLTVWLHHRYLHFNADPSKGCILLPCELIEQNGTTLKQSILDYADYWALDDGFKKWIDESNYFCNTLVDRIVSGHPIDRAEKIQSEIGFKDDLLVAGEYYHSWVIDGPDLVQAELPFAKTDLNVKFVNDLSPYREMKVRILNGAHTAMVPVGYLCGFRLVNDAIEDIEINNFVESMLLTEVCKTLDFEEATKHAFVRDVLDRFRNPVLKHQLISIALNSTSKFVTRLLPTLKDYLALEKKLPMHFVFAFSALILFYKGKWNNEKIELNDNYQVLDFFDTLWKDFEAKKVDLSEMVQAILGNQAIWGEDLNAIQGLSEQVIVYIKAIQKQGIRASLQSIQA</sequence>
<name>A0ACC7LGF2_9FLAO</name>